<dbReference type="Proteomes" id="UP000058925">
    <property type="component" value="Chromosome"/>
</dbReference>
<reference evidence="2" key="1">
    <citation type="submission" date="2015-10" db="EMBL/GenBank/DDBJ databases">
        <title>Niche specialization of a soil ammonia-oxidizing archaeon, Candidatus Nitrosocosmicus oleophilus.</title>
        <authorList>
            <person name="Jung M.-Y."/>
            <person name="Rhee S.-K."/>
        </authorList>
    </citation>
    <scope>NUCLEOTIDE SEQUENCE [LARGE SCALE GENOMIC DNA]</scope>
    <source>
        <strain evidence="2">MY3</strain>
    </source>
</reference>
<accession>A0A654M1V1</accession>
<sequence>MNKIVKEIASMIENGINENKFDMSTSGLSQEQMDVINNFSKSLNRNAWWGPYPLKGK</sequence>
<organism evidence="1 2">
    <name type="scientific">Candidatus Nitrosocosmicus oleophilus</name>
    <dbReference type="NCBI Taxonomy" id="1353260"/>
    <lineage>
        <taxon>Archaea</taxon>
        <taxon>Nitrososphaerota</taxon>
        <taxon>Nitrososphaeria</taxon>
        <taxon>Nitrososphaerales</taxon>
        <taxon>Nitrososphaeraceae</taxon>
        <taxon>Candidatus Nitrosocosmicus</taxon>
    </lineage>
</organism>
<dbReference type="RefSeq" id="WP_196816502.1">
    <property type="nucleotide sequence ID" value="NZ_CP012850.1"/>
</dbReference>
<evidence type="ECO:0000313" key="2">
    <source>
        <dbReference type="Proteomes" id="UP000058925"/>
    </source>
</evidence>
<name>A0A654M1V1_9ARCH</name>
<proteinExistence type="predicted"/>
<protein>
    <submittedName>
        <fullName evidence="1">Uncharacterized protein</fullName>
    </submittedName>
</protein>
<keyword evidence="2" id="KW-1185">Reference proteome</keyword>
<dbReference type="EMBL" id="CP012850">
    <property type="protein sequence ID" value="ALI37435.1"/>
    <property type="molecule type" value="Genomic_DNA"/>
</dbReference>
<dbReference type="GeneID" id="60423102"/>
<dbReference type="KEGG" id="taa:NMY3_03250"/>
<dbReference type="AlphaFoldDB" id="A0A654M1V1"/>
<gene>
    <name evidence="1" type="ORF">NMY3_03250</name>
</gene>
<evidence type="ECO:0000313" key="1">
    <source>
        <dbReference type="EMBL" id="ALI37435.1"/>
    </source>
</evidence>